<keyword evidence="11" id="KW-1185">Reference proteome</keyword>
<dbReference type="OrthoDB" id="10009520at2759"/>
<proteinExistence type="predicted"/>
<dbReference type="STRING" id="441960.B6QG39"/>
<comment type="pathway">
    <text evidence="1">Protein modification; protein ubiquitination.</text>
</comment>
<name>B6QG39_TALMQ</name>
<dbReference type="CDD" id="cd20339">
    <property type="entry name" value="BRcat_RBR_RNF216"/>
    <property type="match status" value="1"/>
</dbReference>
<dbReference type="Pfam" id="PF26200">
    <property type="entry name" value="Rcat_RNF216"/>
    <property type="match status" value="1"/>
</dbReference>
<dbReference type="PANTHER" id="PTHR22770:SF47">
    <property type="entry name" value="E3 UBIQUITIN-PROTEIN LIGASE RNF216"/>
    <property type="match status" value="1"/>
</dbReference>
<keyword evidence="4" id="KW-0677">Repeat</keyword>
<evidence type="ECO:0000313" key="11">
    <source>
        <dbReference type="Proteomes" id="UP000001294"/>
    </source>
</evidence>
<reference evidence="11" key="1">
    <citation type="journal article" date="2015" name="Genome Announc.">
        <title>Genome sequence of the AIDS-associated pathogen Penicillium marneffei (ATCC18224) and its near taxonomic relative Talaromyces stipitatus (ATCC10500).</title>
        <authorList>
            <person name="Nierman W.C."/>
            <person name="Fedorova-Abrams N.D."/>
            <person name="Andrianopoulos A."/>
        </authorList>
    </citation>
    <scope>NUCLEOTIDE SEQUENCE [LARGE SCALE GENOMIC DNA]</scope>
    <source>
        <strain evidence="11">ATCC 18224 / CBS 334.59 / QM 7333</strain>
    </source>
</reference>
<feature type="compositionally biased region" description="Polar residues" evidence="8">
    <location>
        <begin position="170"/>
        <end position="188"/>
    </location>
</feature>
<sequence>MDGLLGYPRQPILSQPPDAVQRLLPRLSQDSLHQLERNAKEPIAAHKASRVRNWVQDLGNPTFGATDRPSQDNFRRSTEGTTQSAGRSDQPTINGYTFVQRPSFLGPITTGHATTSLPDPRSPVIGLTEPSNKRLKLSNHSRPSSQGLDTRVQSSYNSSISRTVPAPQPLNRSNSTSRLSQPATTPTITLPKLPNPVPAKTLPQKDSIIDLTDDQKAKGPQKEDVFKIKIQDVFPDICEGYIKTLYAKYDIKNRTGQSFLVAVQDALDEILAKSSYPKQVSRKRKRDENIDRNDLQRIREDEVFYFPVAYKLLVKSYTSVPHTTIKNLLTQYKTFLKAYVALHYLGRPASDASEYWRRLHSAKDKYPPRFAAVLDHELREAKKVIAEKEGADKKKEEDAIEKIIEEEHRLAGTLVECQCCFAEVLPDRTVPCDGDEIHLFCNSCVKHKAEVQVGLMQYELKCFDTSGCQAGFSIKLVRKVIGDKLMKRLEDLQQQDEIAKASIDGLEECPFCEFKAICPPVEQNKEFTCLNSDCEKVSCRLCKEDTHIPQTCEEAKKERGLEVRHTVEEAMTAALIRKCPKCGLSIVKEDGCNKLRCRCGALICDVCKKDISKEGYMHFQVGTSTCNLHEGDTGLRRRMNEVMQAEKAAMAEVLAQDDKLDPEMLRVTSKPEESVNQQVPAQRGMPVNVNRPRPQMPPMPQMLQMPPMPRVPPMPQVPQFHLLNVAQIRQVPQIPQVHRAPPAARPTVPRAAPMPEFPQIPRLALAPGLPLEPGLPQLLLFHGAPEVLTTPMRTMSQTQARQAPRTGTPTMPTARLLTNPATATQPQRSVTTTALRTTTPAIPMARLPTTQQRQTSTVATATASILTPIRRQPYGQAPSQPRQLQAIPPPLQRTNSTPIPQLRQQPPQQPHQHHHFLRRRSGNH</sequence>
<dbReference type="InterPro" id="IPR047545">
    <property type="entry name" value="BRcat_RBR_RNF216"/>
</dbReference>
<dbReference type="InterPro" id="IPR047546">
    <property type="entry name" value="Rcat_RBR_RNF216"/>
</dbReference>
<keyword evidence="7" id="KW-0862">Zinc</keyword>
<dbReference type="EMBL" id="DS995901">
    <property type="protein sequence ID" value="EEA24424.1"/>
    <property type="molecule type" value="Genomic_DNA"/>
</dbReference>
<feature type="compositionally biased region" description="Basic residues" evidence="8">
    <location>
        <begin position="911"/>
        <end position="924"/>
    </location>
</feature>
<feature type="compositionally biased region" description="Polar residues" evidence="8">
    <location>
        <begin position="79"/>
        <end position="97"/>
    </location>
</feature>
<dbReference type="AlphaFoldDB" id="B6QG39"/>
<dbReference type="PhylomeDB" id="B6QG39"/>
<accession>B6QG39</accession>
<evidence type="ECO:0000256" key="1">
    <source>
        <dbReference type="ARBA" id="ARBA00004906"/>
    </source>
</evidence>
<dbReference type="Gene3D" id="1.20.120.1750">
    <property type="match status" value="1"/>
</dbReference>
<dbReference type="GO" id="GO:0016740">
    <property type="term" value="F:transferase activity"/>
    <property type="evidence" value="ECO:0007669"/>
    <property type="project" value="UniProtKB-KW"/>
</dbReference>
<gene>
    <name evidence="10" type="ORF">PMAA_084300</name>
</gene>
<dbReference type="VEuPathDB" id="FungiDB:PMAA_084300"/>
<evidence type="ECO:0000313" key="10">
    <source>
        <dbReference type="EMBL" id="EEA24424.1"/>
    </source>
</evidence>
<evidence type="ECO:0000256" key="6">
    <source>
        <dbReference type="ARBA" id="ARBA00022786"/>
    </source>
</evidence>
<dbReference type="InterPro" id="IPR051628">
    <property type="entry name" value="LUBAC_E3_Ligases"/>
</dbReference>
<feature type="region of interest" description="Disordered" evidence="8">
    <location>
        <begin position="669"/>
        <end position="689"/>
    </location>
</feature>
<evidence type="ECO:0000256" key="7">
    <source>
        <dbReference type="ARBA" id="ARBA00022833"/>
    </source>
</evidence>
<feature type="domain" description="RING-type" evidence="9">
    <location>
        <begin position="413"/>
        <end position="630"/>
    </location>
</feature>
<evidence type="ECO:0000256" key="5">
    <source>
        <dbReference type="ARBA" id="ARBA00022771"/>
    </source>
</evidence>
<dbReference type="CDD" id="cd20353">
    <property type="entry name" value="Rcat_RBR_RNF216"/>
    <property type="match status" value="1"/>
</dbReference>
<keyword evidence="3" id="KW-0479">Metal-binding</keyword>
<dbReference type="CDD" id="cd16630">
    <property type="entry name" value="RING-HC_RBR_RNF216"/>
    <property type="match status" value="1"/>
</dbReference>
<dbReference type="HOGENOM" id="CLU_329045_0_0_1"/>
<protein>
    <submittedName>
        <fullName evidence="10">RING finger protein, putative</fullName>
    </submittedName>
</protein>
<evidence type="ECO:0000259" key="9">
    <source>
        <dbReference type="PROSITE" id="PS51873"/>
    </source>
</evidence>
<dbReference type="Proteomes" id="UP000001294">
    <property type="component" value="Unassembled WGS sequence"/>
</dbReference>
<evidence type="ECO:0000256" key="2">
    <source>
        <dbReference type="ARBA" id="ARBA00022679"/>
    </source>
</evidence>
<feature type="region of interest" description="Disordered" evidence="8">
    <location>
        <begin position="58"/>
        <end position="202"/>
    </location>
</feature>
<feature type="compositionally biased region" description="Basic and acidic residues" evidence="8">
    <location>
        <begin position="69"/>
        <end position="78"/>
    </location>
</feature>
<dbReference type="GO" id="GO:0008270">
    <property type="term" value="F:zinc ion binding"/>
    <property type="evidence" value="ECO:0007669"/>
    <property type="project" value="UniProtKB-KW"/>
</dbReference>
<keyword evidence="2" id="KW-0808">Transferase</keyword>
<dbReference type="InterPro" id="IPR047544">
    <property type="entry name" value="RING-HC_RBR_RNF216"/>
</dbReference>
<evidence type="ECO:0000256" key="3">
    <source>
        <dbReference type="ARBA" id="ARBA00022723"/>
    </source>
</evidence>
<organism evidence="10 11">
    <name type="scientific">Talaromyces marneffei (strain ATCC 18224 / CBS 334.59 / QM 7333)</name>
    <name type="common">Penicillium marneffei</name>
    <dbReference type="NCBI Taxonomy" id="441960"/>
    <lineage>
        <taxon>Eukaryota</taxon>
        <taxon>Fungi</taxon>
        <taxon>Dikarya</taxon>
        <taxon>Ascomycota</taxon>
        <taxon>Pezizomycotina</taxon>
        <taxon>Eurotiomycetes</taxon>
        <taxon>Eurotiomycetidae</taxon>
        <taxon>Eurotiales</taxon>
        <taxon>Trichocomaceae</taxon>
        <taxon>Talaromyces</taxon>
        <taxon>Talaromyces sect. Talaromyces</taxon>
    </lineage>
</organism>
<evidence type="ECO:0000256" key="4">
    <source>
        <dbReference type="ARBA" id="ARBA00022737"/>
    </source>
</evidence>
<evidence type="ECO:0000256" key="8">
    <source>
        <dbReference type="SAM" id="MobiDB-lite"/>
    </source>
</evidence>
<keyword evidence="6" id="KW-0833">Ubl conjugation pathway</keyword>
<dbReference type="PROSITE" id="PS51873">
    <property type="entry name" value="TRIAD"/>
    <property type="match status" value="1"/>
</dbReference>
<dbReference type="InterPro" id="IPR002867">
    <property type="entry name" value="IBR_dom"/>
</dbReference>
<feature type="region of interest" description="Disordered" evidence="8">
    <location>
        <begin position="866"/>
        <end position="924"/>
    </location>
</feature>
<keyword evidence="5" id="KW-0863">Zinc-finger</keyword>
<dbReference type="PANTHER" id="PTHR22770">
    <property type="entry name" value="UBIQUITIN CONJUGATING ENZYME 7 INTERACTING PROTEIN-RELATED"/>
    <property type="match status" value="1"/>
</dbReference>
<dbReference type="SUPFAM" id="SSF57850">
    <property type="entry name" value="RING/U-box"/>
    <property type="match status" value="1"/>
</dbReference>
<dbReference type="InterPro" id="IPR044066">
    <property type="entry name" value="TRIAD_supradom"/>
</dbReference>
<dbReference type="SMART" id="SM00647">
    <property type="entry name" value="IBR"/>
    <property type="match status" value="2"/>
</dbReference>
<feature type="compositionally biased region" description="Polar residues" evidence="8">
    <location>
        <begin position="140"/>
        <end position="162"/>
    </location>
</feature>